<dbReference type="EMBL" id="VSSQ01002420">
    <property type="protein sequence ID" value="MPM15292.1"/>
    <property type="molecule type" value="Genomic_DNA"/>
</dbReference>
<reference evidence="1" key="1">
    <citation type="submission" date="2019-08" db="EMBL/GenBank/DDBJ databases">
        <authorList>
            <person name="Kucharzyk K."/>
            <person name="Murdoch R.W."/>
            <person name="Higgins S."/>
            <person name="Loffler F."/>
        </authorList>
    </citation>
    <scope>NUCLEOTIDE SEQUENCE</scope>
</reference>
<gene>
    <name evidence="1" type="ORF">SDC9_61660</name>
</gene>
<dbReference type="AlphaFoldDB" id="A0A644XGE0"/>
<comment type="caution">
    <text evidence="1">The sequence shown here is derived from an EMBL/GenBank/DDBJ whole genome shotgun (WGS) entry which is preliminary data.</text>
</comment>
<name>A0A644XGE0_9ZZZZ</name>
<accession>A0A644XGE0</accession>
<evidence type="ECO:0000313" key="1">
    <source>
        <dbReference type="EMBL" id="MPM15292.1"/>
    </source>
</evidence>
<protein>
    <submittedName>
        <fullName evidence="1">Uncharacterized protein</fullName>
    </submittedName>
</protein>
<proteinExistence type="predicted"/>
<organism evidence="1">
    <name type="scientific">bioreactor metagenome</name>
    <dbReference type="NCBI Taxonomy" id="1076179"/>
    <lineage>
        <taxon>unclassified sequences</taxon>
        <taxon>metagenomes</taxon>
        <taxon>ecological metagenomes</taxon>
    </lineage>
</organism>
<sequence length="43" mass="5207">MNPEQKRERAKMMELLTVKNNTDRILGASKNISQRRIEYEEER</sequence>